<keyword evidence="1" id="KW-1185">Reference proteome</keyword>
<name>A0ABM4TUP0_DROSZ</name>
<organism evidence="1 2">
    <name type="scientific">Drosophila suzukii</name>
    <name type="common">Spotted-wing drosophila fruit fly</name>
    <dbReference type="NCBI Taxonomy" id="28584"/>
    <lineage>
        <taxon>Eukaryota</taxon>
        <taxon>Metazoa</taxon>
        <taxon>Ecdysozoa</taxon>
        <taxon>Arthropoda</taxon>
        <taxon>Hexapoda</taxon>
        <taxon>Insecta</taxon>
        <taxon>Pterygota</taxon>
        <taxon>Neoptera</taxon>
        <taxon>Endopterygota</taxon>
        <taxon>Diptera</taxon>
        <taxon>Brachycera</taxon>
        <taxon>Muscomorpha</taxon>
        <taxon>Ephydroidea</taxon>
        <taxon>Drosophilidae</taxon>
        <taxon>Drosophila</taxon>
        <taxon>Sophophora</taxon>
    </lineage>
</organism>
<proteinExistence type="predicted"/>
<evidence type="ECO:0000313" key="1">
    <source>
        <dbReference type="Proteomes" id="UP001652628"/>
    </source>
</evidence>
<sequence>MCILRVPMPLEEKRSSGLEGRIQRLEDEVPGMGSEVRKMRADLEELKAVNSAILDSTAQMLAIWKKIAPAEPILKLDFPIRTLDHLKEVDDKTYGNMEKYRV</sequence>
<dbReference type="GeneID" id="139353408"/>
<reference evidence="2" key="1">
    <citation type="submission" date="2025-08" db="UniProtKB">
        <authorList>
            <consortium name="RefSeq"/>
        </authorList>
    </citation>
    <scope>IDENTIFICATION</scope>
</reference>
<accession>A0ABM4TUP0</accession>
<gene>
    <name evidence="2" type="primary">LOC139353408</name>
</gene>
<dbReference type="Proteomes" id="UP001652628">
    <property type="component" value="Chromosome X"/>
</dbReference>
<dbReference type="RefSeq" id="XP_070853690.1">
    <property type="nucleotide sequence ID" value="XM_070997589.1"/>
</dbReference>
<protein>
    <submittedName>
        <fullName evidence="2">Uncharacterized protein</fullName>
    </submittedName>
</protein>
<evidence type="ECO:0000313" key="2">
    <source>
        <dbReference type="RefSeq" id="XP_070853690.1"/>
    </source>
</evidence>